<dbReference type="OrthoDB" id="194358at2759"/>
<dbReference type="GO" id="GO:0006313">
    <property type="term" value="P:DNA transposition"/>
    <property type="evidence" value="ECO:0007669"/>
    <property type="project" value="InterPro"/>
</dbReference>
<dbReference type="EMBL" id="BMAV01023781">
    <property type="protein sequence ID" value="GFY79789.1"/>
    <property type="molecule type" value="Genomic_DNA"/>
</dbReference>
<comment type="subcellular location">
    <subcellularLocation>
        <location evidence="2">Secreted</location>
    </subcellularLocation>
    <subcellularLocation>
        <location evidence="1">Target cell membrane</location>
    </subcellularLocation>
</comment>
<dbReference type="GO" id="GO:0003677">
    <property type="term" value="F:DNA binding"/>
    <property type="evidence" value="ECO:0007669"/>
    <property type="project" value="InterPro"/>
</dbReference>
<dbReference type="PRINTS" id="PR01415">
    <property type="entry name" value="ANKYRIN"/>
</dbReference>
<dbReference type="GO" id="GO:0006887">
    <property type="term" value="P:exocytosis"/>
    <property type="evidence" value="ECO:0007669"/>
    <property type="project" value="UniProtKB-KW"/>
</dbReference>
<keyword evidence="9" id="KW-0638">Presynaptic neurotoxin</keyword>
<dbReference type="GO" id="GO:0005576">
    <property type="term" value="C:extracellular region"/>
    <property type="evidence" value="ECO:0007669"/>
    <property type="project" value="UniProtKB-SubCell"/>
</dbReference>
<dbReference type="PANTHER" id="PTHR24198">
    <property type="entry name" value="ANKYRIN REPEAT AND PROTEIN KINASE DOMAIN-CONTAINING PROTEIN"/>
    <property type="match status" value="1"/>
</dbReference>
<keyword evidence="11" id="KW-0472">Membrane</keyword>
<feature type="repeat" description="ANK" evidence="16">
    <location>
        <begin position="831"/>
        <end position="863"/>
    </location>
</feature>
<evidence type="ECO:0000256" key="1">
    <source>
        <dbReference type="ARBA" id="ARBA00004175"/>
    </source>
</evidence>
<feature type="repeat" description="ANK" evidence="16">
    <location>
        <begin position="640"/>
        <end position="672"/>
    </location>
</feature>
<keyword evidence="12" id="KW-1053">Target membrane</keyword>
<dbReference type="PROSITE" id="PS50297">
    <property type="entry name" value="ANK_REP_REGION"/>
    <property type="match status" value="10"/>
</dbReference>
<comment type="caution">
    <text evidence="18">The sequence shown here is derived from an EMBL/GenBank/DDBJ whole genome shotgun (WGS) entry which is preliminary data.</text>
</comment>
<dbReference type="PANTHER" id="PTHR24198:SF165">
    <property type="entry name" value="ANKYRIN REPEAT-CONTAINING PROTEIN-RELATED"/>
    <property type="match status" value="1"/>
</dbReference>
<dbReference type="SUPFAM" id="SSF53098">
    <property type="entry name" value="Ribonuclease H-like"/>
    <property type="match status" value="1"/>
</dbReference>
<dbReference type="GO" id="GO:0044218">
    <property type="term" value="C:other organism cell membrane"/>
    <property type="evidence" value="ECO:0007669"/>
    <property type="project" value="UniProtKB-KW"/>
</dbReference>
<evidence type="ECO:0000256" key="5">
    <source>
        <dbReference type="ARBA" id="ARBA00022537"/>
    </source>
</evidence>
<feature type="repeat" description="ANK" evidence="16">
    <location>
        <begin position="481"/>
        <end position="513"/>
    </location>
</feature>
<protein>
    <recommendedName>
        <fullName evidence="15">Alpha-latrotoxin</fullName>
    </recommendedName>
</protein>
<evidence type="ECO:0000256" key="13">
    <source>
        <dbReference type="ARBA" id="ARBA00049657"/>
    </source>
</evidence>
<evidence type="ECO:0000256" key="11">
    <source>
        <dbReference type="ARBA" id="ARBA00023136"/>
    </source>
</evidence>
<keyword evidence="8" id="KW-0677">Repeat</keyword>
<dbReference type="GO" id="GO:0004523">
    <property type="term" value="F:RNA-DNA hybrid ribonuclease activity"/>
    <property type="evidence" value="ECO:0007669"/>
    <property type="project" value="InterPro"/>
</dbReference>
<keyword evidence="3" id="KW-0268">Exocytosis</keyword>
<evidence type="ECO:0000313" key="18">
    <source>
        <dbReference type="EMBL" id="GFY79789.1"/>
    </source>
</evidence>
<keyword evidence="19" id="KW-1185">Reference proteome</keyword>
<keyword evidence="10 16" id="KW-0040">ANK repeat</keyword>
<evidence type="ECO:0000256" key="9">
    <source>
        <dbReference type="ARBA" id="ARBA00023028"/>
    </source>
</evidence>
<dbReference type="Pfam" id="PF01609">
    <property type="entry name" value="DDE_Tnp_1"/>
    <property type="match status" value="1"/>
</dbReference>
<dbReference type="InterPro" id="IPR002559">
    <property type="entry name" value="Transposase_11"/>
</dbReference>
<evidence type="ECO:0000256" key="6">
    <source>
        <dbReference type="ARBA" id="ARBA00022656"/>
    </source>
</evidence>
<feature type="repeat" description="ANK" evidence="16">
    <location>
        <begin position="346"/>
        <end position="378"/>
    </location>
</feature>
<feature type="repeat" description="ANK" evidence="16">
    <location>
        <begin position="798"/>
        <end position="830"/>
    </location>
</feature>
<dbReference type="InterPro" id="IPR002156">
    <property type="entry name" value="RNaseH_domain"/>
</dbReference>
<dbReference type="PROSITE" id="PS50088">
    <property type="entry name" value="ANK_REPEAT"/>
    <property type="match status" value="10"/>
</dbReference>
<name>A0A8X7CNU9_9ARAC</name>
<evidence type="ECO:0000256" key="8">
    <source>
        <dbReference type="ARBA" id="ARBA00022737"/>
    </source>
</evidence>
<dbReference type="Gene3D" id="1.25.40.20">
    <property type="entry name" value="Ankyrin repeat-containing domain"/>
    <property type="match status" value="7"/>
</dbReference>
<evidence type="ECO:0000256" key="2">
    <source>
        <dbReference type="ARBA" id="ARBA00004613"/>
    </source>
</evidence>
<keyword evidence="5" id="KW-1052">Target cell membrane</keyword>
<feature type="repeat" description="ANK" evidence="16">
    <location>
        <begin position="673"/>
        <end position="705"/>
    </location>
</feature>
<comment type="similarity">
    <text evidence="13">Belongs to the cationic peptide 01 (latrotoxin) family. 03 (alpha-latrotoxin) subfamily.</text>
</comment>
<dbReference type="InterPro" id="IPR002110">
    <property type="entry name" value="Ankyrin_rpt"/>
</dbReference>
<dbReference type="GO" id="GO:0090729">
    <property type="term" value="F:toxin activity"/>
    <property type="evidence" value="ECO:0007669"/>
    <property type="project" value="UniProtKB-KW"/>
</dbReference>
<dbReference type="AlphaFoldDB" id="A0A8X7CNU9"/>
<evidence type="ECO:0000256" key="14">
    <source>
        <dbReference type="ARBA" id="ARBA00049715"/>
    </source>
</evidence>
<organism evidence="18 19">
    <name type="scientific">Trichonephila inaurata madagascariensis</name>
    <dbReference type="NCBI Taxonomy" id="2747483"/>
    <lineage>
        <taxon>Eukaryota</taxon>
        <taxon>Metazoa</taxon>
        <taxon>Ecdysozoa</taxon>
        <taxon>Arthropoda</taxon>
        <taxon>Chelicerata</taxon>
        <taxon>Arachnida</taxon>
        <taxon>Araneae</taxon>
        <taxon>Araneomorphae</taxon>
        <taxon>Entelegynae</taxon>
        <taxon>Araneoidea</taxon>
        <taxon>Nephilidae</taxon>
        <taxon>Trichonephila</taxon>
        <taxon>Trichonephila inaurata</taxon>
    </lineage>
</organism>
<dbReference type="Gene3D" id="3.30.420.10">
    <property type="entry name" value="Ribonuclease H-like superfamily/Ribonuclease H"/>
    <property type="match status" value="1"/>
</dbReference>
<dbReference type="Pfam" id="PF00023">
    <property type="entry name" value="Ank"/>
    <property type="match status" value="4"/>
</dbReference>
<dbReference type="Pfam" id="PF12796">
    <property type="entry name" value="Ank_2"/>
    <property type="match status" value="5"/>
</dbReference>
<keyword evidence="4" id="KW-0964">Secreted</keyword>
<comment type="subunit">
    <text evidence="14">Homotetramer in membranes.</text>
</comment>
<evidence type="ECO:0000256" key="16">
    <source>
        <dbReference type="PROSITE-ProRule" id="PRU00023"/>
    </source>
</evidence>
<dbReference type="GO" id="GO:0004803">
    <property type="term" value="F:transposase activity"/>
    <property type="evidence" value="ECO:0007669"/>
    <property type="project" value="InterPro"/>
</dbReference>
<dbReference type="InterPro" id="IPR012337">
    <property type="entry name" value="RNaseH-like_sf"/>
</dbReference>
<feature type="repeat" description="ANK" evidence="16">
    <location>
        <begin position="514"/>
        <end position="546"/>
    </location>
</feature>
<evidence type="ECO:0000256" key="4">
    <source>
        <dbReference type="ARBA" id="ARBA00022525"/>
    </source>
</evidence>
<dbReference type="InterPro" id="IPR036397">
    <property type="entry name" value="RNaseH_sf"/>
</dbReference>
<accession>A0A8X7CNU9</accession>
<dbReference type="SMART" id="SM00248">
    <property type="entry name" value="ANK"/>
    <property type="match status" value="17"/>
</dbReference>
<reference evidence="18" key="1">
    <citation type="submission" date="2020-08" db="EMBL/GenBank/DDBJ databases">
        <title>Multicomponent nature underlies the extraordinary mechanical properties of spider dragline silk.</title>
        <authorList>
            <person name="Kono N."/>
            <person name="Nakamura H."/>
            <person name="Mori M."/>
            <person name="Yoshida Y."/>
            <person name="Ohtoshi R."/>
            <person name="Malay A.D."/>
            <person name="Moran D.A.P."/>
            <person name="Tomita M."/>
            <person name="Numata K."/>
            <person name="Arakawa K."/>
        </authorList>
    </citation>
    <scope>NUCLEOTIDE SEQUENCE</scope>
</reference>
<evidence type="ECO:0000256" key="7">
    <source>
        <dbReference type="ARBA" id="ARBA00022699"/>
    </source>
</evidence>
<keyword evidence="7" id="KW-0528">Neurotoxin</keyword>
<dbReference type="SUPFAM" id="SSF48403">
    <property type="entry name" value="Ankyrin repeat"/>
    <property type="match status" value="3"/>
</dbReference>
<evidence type="ECO:0000259" key="17">
    <source>
        <dbReference type="PROSITE" id="PS50879"/>
    </source>
</evidence>
<evidence type="ECO:0000313" key="19">
    <source>
        <dbReference type="Proteomes" id="UP000886998"/>
    </source>
</evidence>
<dbReference type="InterPro" id="IPR036770">
    <property type="entry name" value="Ankyrin_rpt-contain_sf"/>
</dbReference>
<sequence>MGEKKKVTIYTDGACSGNPGPGGWAAVMMYEDKSVFIKKRISGDTAEEKGYDTGKKISGIKRHIAVDTQGLPHAIHITTAEATDRSSAVKMVKNAKANLSEVKNILVDAGYTGENFATQIKKTIGATVEVIKRSELHTFVVLPKRWVVERSFAWLEKYFKQVLRRDDLSAVTSLVDRGANVNALADLYGTSLHAIAQQPGLLSIAEFLLNNHADVNARNLDGQVPLGCAAYRNSFSLAQLFIERGAYVNAKDNLDQTPLHLAAAHSSLDMVKLLLDAGAEIQAKNNLGKTPLDMARRSGSPDIISFLEGIIINYTPLHYAAREGKLGLASLLLTKYNAKIDARDKNGRTPLFYAIQEDKLGMVKFLVENKATINFRDSDGKTPLSFANDSGKFETLRLIIGEAIKQGKLGPVKFFLMSTAKEIEIRPHKEIEIRPHDNVKWKERWSLLHYVAYNDNLSIIQDILKLPVEKRGDINYADSYLGWTPLHYAVYYNRREVIPFLIDHGANIEATGKNGETPLLVAAAYGRSDIIEFLLSRGTRIEAQDKFGKTTLGFANVSGKFEVLRLLINKAVEQGKLNLVKDFLKNNAEKIDFEIIDTEAMSDWGLLHYAAYNGNLNIFKEIFSLSAEKRGDINYADSHLGWTPLHYAVYYNRLDVVRFLVDHGANIEANGKKGETPLLVAASHDRSEIAEFLLSKGARIEAQDEFGDISLNKASKFHRFETLRVLINKAVEQGQLDLVKNFLRNNAERSGIEGKNGPKLDWNLLHYVAYNGRLNVVQGIFNLPVEKRGDINYADSHLGWTPLHYAVYYNRLDVVRFLVDHGANIEANGKKGETPLLVAASHDRSEIAEFLLSKGARIEAQDEFGDISLNRASKFHRFETLRVLINKAVEQGQLDLVKNFLRRCLENI</sequence>
<gene>
    <name evidence="18" type="primary">WCLE_001560</name>
    <name evidence="18" type="ORF">TNIN_54411</name>
</gene>
<dbReference type="PROSITE" id="PS50879">
    <property type="entry name" value="RNASE_H_1"/>
    <property type="match status" value="1"/>
</dbReference>
<keyword evidence="6" id="KW-0800">Toxin</keyword>
<dbReference type="Proteomes" id="UP000886998">
    <property type="component" value="Unassembled WGS sequence"/>
</dbReference>
<feature type="repeat" description="ANK" evidence="16">
    <location>
        <begin position="312"/>
        <end position="345"/>
    </location>
</feature>
<evidence type="ECO:0000256" key="3">
    <source>
        <dbReference type="ARBA" id="ARBA00022483"/>
    </source>
</evidence>
<evidence type="ECO:0000256" key="10">
    <source>
        <dbReference type="ARBA" id="ARBA00023043"/>
    </source>
</evidence>
<proteinExistence type="inferred from homology"/>
<evidence type="ECO:0000256" key="12">
    <source>
        <dbReference type="ARBA" id="ARBA00023298"/>
    </source>
</evidence>
<feature type="repeat" description="ANK" evidence="16">
    <location>
        <begin position="254"/>
        <end position="286"/>
    </location>
</feature>
<feature type="repeat" description="ANK" evidence="16">
    <location>
        <begin position="221"/>
        <end position="253"/>
    </location>
</feature>
<dbReference type="GO" id="GO:0044231">
    <property type="term" value="C:host cell presynaptic membrane"/>
    <property type="evidence" value="ECO:0007669"/>
    <property type="project" value="UniProtKB-KW"/>
</dbReference>
<feature type="domain" description="RNase H type-1" evidence="17">
    <location>
        <begin position="3"/>
        <end position="43"/>
    </location>
</feature>
<evidence type="ECO:0000256" key="15">
    <source>
        <dbReference type="ARBA" id="ARBA00049811"/>
    </source>
</evidence>